<dbReference type="Gene3D" id="2.80.10.50">
    <property type="match status" value="1"/>
</dbReference>
<evidence type="ECO:0000313" key="3">
    <source>
        <dbReference type="EMBL" id="SSX19498.1"/>
    </source>
</evidence>
<feature type="signal peptide" evidence="1">
    <location>
        <begin position="1"/>
        <end position="17"/>
    </location>
</feature>
<dbReference type="EMBL" id="UFQT01000086">
    <property type="protein sequence ID" value="SSX19498.1"/>
    <property type="molecule type" value="Genomic_DNA"/>
</dbReference>
<name>A0A336M0J7_CULSO</name>
<dbReference type="VEuPathDB" id="VectorBase:CSON014790"/>
<protein>
    <submittedName>
        <fullName evidence="3">CSON014790 protein</fullName>
    </submittedName>
</protein>
<keyword evidence="1" id="KW-0732">Signal</keyword>
<proteinExistence type="predicted"/>
<dbReference type="AlphaFoldDB" id="A0A336M0J7"/>
<organism evidence="3">
    <name type="scientific">Culicoides sonorensis</name>
    <name type="common">Biting midge</name>
    <dbReference type="NCBI Taxonomy" id="179676"/>
    <lineage>
        <taxon>Eukaryota</taxon>
        <taxon>Metazoa</taxon>
        <taxon>Ecdysozoa</taxon>
        <taxon>Arthropoda</taxon>
        <taxon>Hexapoda</taxon>
        <taxon>Insecta</taxon>
        <taxon>Pterygota</taxon>
        <taxon>Neoptera</taxon>
        <taxon>Endopterygota</taxon>
        <taxon>Diptera</taxon>
        <taxon>Nematocera</taxon>
        <taxon>Chironomoidea</taxon>
        <taxon>Ceratopogonidae</taxon>
        <taxon>Ceratopogoninae</taxon>
        <taxon>Culicoides</taxon>
        <taxon>Monoculicoides</taxon>
    </lineage>
</organism>
<evidence type="ECO:0000313" key="2">
    <source>
        <dbReference type="EMBL" id="SSW99116.1"/>
    </source>
</evidence>
<gene>
    <name evidence="3" type="primary">CSON014790</name>
</gene>
<dbReference type="CDD" id="cd23667">
    <property type="entry name" value="beta-trefoil_Ricin_CqDVP-like"/>
    <property type="match status" value="1"/>
</dbReference>
<accession>A0A336M0J7</accession>
<dbReference type="EMBL" id="UFQS01000086">
    <property type="protein sequence ID" value="SSW99116.1"/>
    <property type="molecule type" value="Genomic_DNA"/>
</dbReference>
<evidence type="ECO:0000256" key="1">
    <source>
        <dbReference type="SAM" id="SignalP"/>
    </source>
</evidence>
<reference evidence="2" key="1">
    <citation type="submission" date="2018-04" db="EMBL/GenBank/DDBJ databases">
        <authorList>
            <person name="Go L.Y."/>
            <person name="Mitchell J.A."/>
        </authorList>
    </citation>
    <scope>NUCLEOTIDE SEQUENCE</scope>
    <source>
        <tissue evidence="2">Whole organism</tissue>
    </source>
</reference>
<sequence length="281" mass="33678">MLRHIFLLIFVCALTYALEDYDEISNTLEKTKIIKSFADPNEKIDENLKTDKESSILNDLNRKVDQIIEHLEQNNVTQIMEQYKSEILSEIQQLVNKANDHQCEKKSKSMSDLGRNCTIRNRRFPEYFYPADGFDYDSSRRRVFTWIPGDHDFQCLWDIERFGADSKYKIKSVKYEEYLYAAADDLKHDNDRRRVFTWKPKTSCECQCYWEIEFVGNDQSGKKYFTIKNTDFGEYFYAVDGLNYDDDRRHVFTWKFDPDHDVTNDYQSHWEIECQMKSTMI</sequence>
<feature type="chain" id="PRO_5036062267" evidence="1">
    <location>
        <begin position="18"/>
        <end position="281"/>
    </location>
</feature>
<reference evidence="3" key="2">
    <citation type="submission" date="2018-07" db="EMBL/GenBank/DDBJ databases">
        <authorList>
            <person name="Quirk P.G."/>
            <person name="Krulwich T.A."/>
        </authorList>
    </citation>
    <scope>NUCLEOTIDE SEQUENCE</scope>
</reference>